<dbReference type="EMBL" id="KB207048">
    <property type="protein sequence ID" value="ELP85639.1"/>
    <property type="molecule type" value="Genomic_DNA"/>
</dbReference>
<evidence type="ECO:0000313" key="2">
    <source>
        <dbReference type="EMBL" id="ELP85639.1"/>
    </source>
</evidence>
<name>A0A0A1TWM9_ENTIV</name>
<evidence type="ECO:0000313" key="3">
    <source>
        <dbReference type="Proteomes" id="UP000014680"/>
    </source>
</evidence>
<gene>
    <name evidence="2" type="ORF">EIN_409380</name>
</gene>
<dbReference type="AlphaFoldDB" id="A0A0A1TWM9"/>
<dbReference type="VEuPathDB" id="AmoebaDB:EIN_409380"/>
<dbReference type="Proteomes" id="UP000014680">
    <property type="component" value="Unassembled WGS sequence"/>
</dbReference>
<feature type="chain" id="PRO_5001990490" evidence="1">
    <location>
        <begin position="36"/>
        <end position="240"/>
    </location>
</feature>
<dbReference type="KEGG" id="eiv:EIN_409380"/>
<keyword evidence="1" id="KW-0732">Signal</keyword>
<dbReference type="GeneID" id="14884641"/>
<proteinExistence type="predicted"/>
<dbReference type="OMA" id="NIFWRRM"/>
<dbReference type="RefSeq" id="XP_004184985.1">
    <property type="nucleotide sequence ID" value="XM_004184937.1"/>
</dbReference>
<dbReference type="OrthoDB" id="25683at2759"/>
<accession>A0A0A1TWM9</accession>
<sequence>MIFRKNQELVKRNIFWRRMVFLFLLFASAFSQTQTQKFGPQGMQPTGIHPTTEEAMRYRELLEKQDADQIKSHLQNRAQTIGENFDRQFKNRNELEMHRLRMGNYKEKDNYRRKFIQFIRNDPYQTHVKELTDHEKEDLENFRKFMKAADKPFSLNQFYAMTKRKENTDMYGNVGLKMNGCDGVFNGQPGWYEKRIEWLSKVGPGLDEPKKGYLNDKFFIYNDDKPQSFIGKNAPVVFAH</sequence>
<protein>
    <submittedName>
        <fullName evidence="2">Uncharacterized protein</fullName>
    </submittedName>
</protein>
<organism evidence="2 3">
    <name type="scientific">Entamoeba invadens IP1</name>
    <dbReference type="NCBI Taxonomy" id="370355"/>
    <lineage>
        <taxon>Eukaryota</taxon>
        <taxon>Amoebozoa</taxon>
        <taxon>Evosea</taxon>
        <taxon>Archamoebae</taxon>
        <taxon>Mastigamoebida</taxon>
        <taxon>Entamoebidae</taxon>
        <taxon>Entamoeba</taxon>
    </lineage>
</organism>
<feature type="signal peptide" evidence="1">
    <location>
        <begin position="1"/>
        <end position="35"/>
    </location>
</feature>
<evidence type="ECO:0000256" key="1">
    <source>
        <dbReference type="SAM" id="SignalP"/>
    </source>
</evidence>
<reference evidence="2 3" key="1">
    <citation type="submission" date="2012-10" db="EMBL/GenBank/DDBJ databases">
        <authorList>
            <person name="Zafar N."/>
            <person name="Inman J."/>
            <person name="Hall N."/>
            <person name="Lorenzi H."/>
            <person name="Caler E."/>
        </authorList>
    </citation>
    <scope>NUCLEOTIDE SEQUENCE [LARGE SCALE GENOMIC DNA]</scope>
    <source>
        <strain evidence="2 3">IP1</strain>
    </source>
</reference>
<keyword evidence="3" id="KW-1185">Reference proteome</keyword>